<dbReference type="CDD" id="cd05243">
    <property type="entry name" value="SDR_a5"/>
    <property type="match status" value="1"/>
</dbReference>
<dbReference type="PATRIC" id="fig|1441095.3.peg.4916"/>
<dbReference type="RefSeq" id="WP_053605795.1">
    <property type="nucleotide sequence ID" value="NZ_CP012600.1"/>
</dbReference>
<dbReference type="EMBL" id="CP012600">
    <property type="protein sequence ID" value="ALC83915.1"/>
    <property type="molecule type" value="Genomic_DNA"/>
</dbReference>
<reference evidence="2 3" key="2">
    <citation type="journal article" date="2016" name="Int. J. Syst. Evol. Microbiol.">
        <title>Bacillus gobiensis sp. nov., isolated from a soil sample.</title>
        <authorList>
            <person name="Liu B."/>
            <person name="Liu G.H."/>
            <person name="Cetin S."/>
            <person name="Schumann P."/>
            <person name="Pan Z.Z."/>
            <person name="Chen Q.Q."/>
        </authorList>
    </citation>
    <scope>NUCLEOTIDE SEQUENCE [LARGE SCALE GENOMIC DNA]</scope>
    <source>
        <strain evidence="2 3">FJAT-4402</strain>
    </source>
</reference>
<dbReference type="STRING" id="1441095.AM592_22245"/>
<dbReference type="Pfam" id="PF13460">
    <property type="entry name" value="NAD_binding_10"/>
    <property type="match status" value="1"/>
</dbReference>
<dbReference type="Proteomes" id="UP000067625">
    <property type="component" value="Chromosome"/>
</dbReference>
<dbReference type="InterPro" id="IPR016040">
    <property type="entry name" value="NAD(P)-bd_dom"/>
</dbReference>
<reference evidence="3" key="1">
    <citation type="submission" date="2015-08" db="EMBL/GenBank/DDBJ databases">
        <title>Genome sequencing project for genomic taxonomy and phylogenomics of Bacillus-like bacteria.</title>
        <authorList>
            <person name="Liu B."/>
            <person name="Wang J."/>
            <person name="Zhu Y."/>
            <person name="Liu G."/>
            <person name="Chen Q."/>
            <person name="Chen Z."/>
            <person name="Lan J."/>
            <person name="Che J."/>
            <person name="Ge C."/>
            <person name="Shi H."/>
            <person name="Pan Z."/>
            <person name="Liu X."/>
        </authorList>
    </citation>
    <scope>NUCLEOTIDE SEQUENCE [LARGE SCALE GENOMIC DNA]</scope>
    <source>
        <strain evidence="3">FJAT-4402</strain>
    </source>
</reference>
<dbReference type="AlphaFoldDB" id="A0A0M4GCY9"/>
<evidence type="ECO:0000259" key="1">
    <source>
        <dbReference type="Pfam" id="PF13460"/>
    </source>
</evidence>
<protein>
    <submittedName>
        <fullName evidence="2">Sugar epimerase</fullName>
    </submittedName>
</protein>
<dbReference type="Gene3D" id="3.40.50.720">
    <property type="entry name" value="NAD(P)-binding Rossmann-like Domain"/>
    <property type="match status" value="1"/>
</dbReference>
<sequence>MSKVFIIGANGKVGKNLVNVLNESKEHDVTVGLRKEEQFSFFEEKGVKPAYLNLEDDADTIADTIKGSEVIVFTAGSGGHTGPDKTIMIDLDGAAKSVAAAEKIGAKQFIMVSSIHADEPEYWTEEGIKPYFIAKHYADRIIKESNLNYTILRPGVLSDEEGTGKVTTDPSGYKTSRIPREDVARVINAAIGKETAYKKVVTLLEGNAPIGDLFK</sequence>
<evidence type="ECO:0000313" key="3">
    <source>
        <dbReference type="Proteomes" id="UP000067625"/>
    </source>
</evidence>
<proteinExistence type="predicted"/>
<organism evidence="2 3">
    <name type="scientific">Bacillus gobiensis</name>
    <dbReference type="NCBI Taxonomy" id="1441095"/>
    <lineage>
        <taxon>Bacteria</taxon>
        <taxon>Bacillati</taxon>
        <taxon>Bacillota</taxon>
        <taxon>Bacilli</taxon>
        <taxon>Bacillales</taxon>
        <taxon>Bacillaceae</taxon>
        <taxon>Bacillus</taxon>
    </lineage>
</organism>
<dbReference type="PANTHER" id="PTHR15020:SF50">
    <property type="entry name" value="UPF0659 PROTEIN YMR090W"/>
    <property type="match status" value="1"/>
</dbReference>
<gene>
    <name evidence="2" type="ORF">AM592_22245</name>
</gene>
<evidence type="ECO:0000313" key="2">
    <source>
        <dbReference type="EMBL" id="ALC83915.1"/>
    </source>
</evidence>
<keyword evidence="3" id="KW-1185">Reference proteome</keyword>
<dbReference type="SUPFAM" id="SSF51735">
    <property type="entry name" value="NAD(P)-binding Rossmann-fold domains"/>
    <property type="match status" value="1"/>
</dbReference>
<feature type="domain" description="NAD(P)-binding" evidence="1">
    <location>
        <begin position="8"/>
        <end position="191"/>
    </location>
</feature>
<dbReference type="PANTHER" id="PTHR15020">
    <property type="entry name" value="FLAVIN REDUCTASE-RELATED"/>
    <property type="match status" value="1"/>
</dbReference>
<dbReference type="InterPro" id="IPR036291">
    <property type="entry name" value="NAD(P)-bd_dom_sf"/>
</dbReference>
<accession>A0A0M4GCY9</accession>
<name>A0A0M4GCY9_9BACI</name>
<dbReference type="OrthoDB" id="9803892at2"/>